<reference evidence="1 2" key="1">
    <citation type="submission" date="2019-04" db="EMBL/GenBank/DDBJ databases">
        <title>Genome of a novel bacterium Candidatus Jettenia ecosi reconstructed from metagenome of an anammox bioreactor.</title>
        <authorList>
            <person name="Mardanov A.V."/>
            <person name="Beletsky A.V."/>
            <person name="Ravin N.V."/>
            <person name="Botchkova E.A."/>
            <person name="Litti Y.V."/>
            <person name="Nozhevnikova A.N."/>
        </authorList>
    </citation>
    <scope>NUCLEOTIDE SEQUENCE [LARGE SCALE GENOMIC DNA]</scope>
    <source>
        <strain evidence="1">J2</strain>
    </source>
</reference>
<evidence type="ECO:0000313" key="1">
    <source>
        <dbReference type="EMBL" id="TLD42545.1"/>
    </source>
</evidence>
<sequence length="42" mass="4714">MTLRYAHLAPSHKVKAVDTLDSIMTEQPSIQKVYNLREASNG</sequence>
<proteinExistence type="predicted"/>
<evidence type="ECO:0000313" key="2">
    <source>
        <dbReference type="Proteomes" id="UP000319783"/>
    </source>
</evidence>
<dbReference type="AlphaFoldDB" id="A0A533QCS2"/>
<name>A0A533QCS2_9BACT</name>
<dbReference type="Proteomes" id="UP000319783">
    <property type="component" value="Unassembled WGS sequence"/>
</dbReference>
<accession>A0A533QCS2</accession>
<organism evidence="1 2">
    <name type="scientific">Candidatus Jettenia ecosi</name>
    <dbReference type="NCBI Taxonomy" id="2494326"/>
    <lineage>
        <taxon>Bacteria</taxon>
        <taxon>Pseudomonadati</taxon>
        <taxon>Planctomycetota</taxon>
        <taxon>Candidatus Brocadiia</taxon>
        <taxon>Candidatus Brocadiales</taxon>
        <taxon>Candidatus Brocadiaceae</taxon>
        <taxon>Candidatus Jettenia</taxon>
    </lineage>
</organism>
<gene>
    <name evidence="1" type="ORF">JETT_1101</name>
</gene>
<protein>
    <submittedName>
        <fullName evidence="1">Uncharacterized protein</fullName>
    </submittedName>
</protein>
<dbReference type="EMBL" id="SULG01000017">
    <property type="protein sequence ID" value="TLD42545.1"/>
    <property type="molecule type" value="Genomic_DNA"/>
</dbReference>
<comment type="caution">
    <text evidence="1">The sequence shown here is derived from an EMBL/GenBank/DDBJ whole genome shotgun (WGS) entry which is preliminary data.</text>
</comment>